<name>A0ABN7V4X0_GIGMA</name>
<dbReference type="Proteomes" id="UP000789901">
    <property type="component" value="Unassembled WGS sequence"/>
</dbReference>
<protein>
    <submittedName>
        <fullName evidence="1">5296_t:CDS:1</fullName>
    </submittedName>
</protein>
<gene>
    <name evidence="1" type="ORF">GMARGA_LOCUS13864</name>
</gene>
<accession>A0ABN7V4X0</accession>
<reference evidence="1 2" key="1">
    <citation type="submission" date="2021-06" db="EMBL/GenBank/DDBJ databases">
        <authorList>
            <person name="Kallberg Y."/>
            <person name="Tangrot J."/>
            <person name="Rosling A."/>
        </authorList>
    </citation>
    <scope>NUCLEOTIDE SEQUENCE [LARGE SCALE GENOMIC DNA]</scope>
    <source>
        <strain evidence="1 2">120-4 pot B 10/14</strain>
    </source>
</reference>
<sequence>MSKSSNLSKFVDLTSEITEPYIELEKKDHQKIIDNKFENWINAIQRVWDRYDQMDRN</sequence>
<evidence type="ECO:0000313" key="1">
    <source>
        <dbReference type="EMBL" id="CAG8725129.1"/>
    </source>
</evidence>
<organism evidence="1 2">
    <name type="scientific">Gigaspora margarita</name>
    <dbReference type="NCBI Taxonomy" id="4874"/>
    <lineage>
        <taxon>Eukaryota</taxon>
        <taxon>Fungi</taxon>
        <taxon>Fungi incertae sedis</taxon>
        <taxon>Mucoromycota</taxon>
        <taxon>Glomeromycotina</taxon>
        <taxon>Glomeromycetes</taxon>
        <taxon>Diversisporales</taxon>
        <taxon>Gigasporaceae</taxon>
        <taxon>Gigaspora</taxon>
    </lineage>
</organism>
<keyword evidence="2" id="KW-1185">Reference proteome</keyword>
<comment type="caution">
    <text evidence="1">The sequence shown here is derived from an EMBL/GenBank/DDBJ whole genome shotgun (WGS) entry which is preliminary data.</text>
</comment>
<dbReference type="EMBL" id="CAJVQB010008966">
    <property type="protein sequence ID" value="CAG8725129.1"/>
    <property type="molecule type" value="Genomic_DNA"/>
</dbReference>
<proteinExistence type="predicted"/>
<evidence type="ECO:0000313" key="2">
    <source>
        <dbReference type="Proteomes" id="UP000789901"/>
    </source>
</evidence>